<dbReference type="GO" id="GO:0005096">
    <property type="term" value="F:GTPase activator activity"/>
    <property type="evidence" value="ECO:0007669"/>
    <property type="project" value="UniProtKB-KW"/>
</dbReference>
<dbReference type="FunFam" id="3.50.50.60:FF:000232">
    <property type="entry name" value="Rab GDP dissociation inhibitor"/>
    <property type="match status" value="1"/>
</dbReference>
<comment type="caution">
    <text evidence="4">The sequence shown here is derived from an EMBL/GenBank/DDBJ whole genome shotgun (WGS) entry which is preliminary data.</text>
</comment>
<comment type="subcellular location">
    <subcellularLocation>
        <location evidence="3">Cytoplasm</location>
    </subcellularLocation>
</comment>
<dbReference type="GO" id="GO:0015031">
    <property type="term" value="P:protein transport"/>
    <property type="evidence" value="ECO:0007669"/>
    <property type="project" value="InterPro"/>
</dbReference>
<dbReference type="InterPro" id="IPR036188">
    <property type="entry name" value="FAD/NAD-bd_sf"/>
</dbReference>
<keyword evidence="5" id="KW-1185">Reference proteome</keyword>
<name>A0A4E0RG70_FASHE</name>
<evidence type="ECO:0000313" key="4">
    <source>
        <dbReference type="EMBL" id="THD27839.1"/>
    </source>
</evidence>
<dbReference type="InterPro" id="IPR000806">
    <property type="entry name" value="RabGDI"/>
</dbReference>
<dbReference type="SUPFAM" id="SSF51905">
    <property type="entry name" value="FAD/NAD(P)-binding domain"/>
    <property type="match status" value="2"/>
</dbReference>
<sequence>MDEKYDVVVLGTGLKECILSGLMSIEGKKVLHMDRNKYYGGSSTSLSPLTELFEKFGIKTDPDRYGRSRDWNVDLIPKFLMAYGMCSIGMNFTIGNLVKLLVHTSVTRYLEFQSIDGSYVYHKKSIHRVPSSETEALTSGLVSFFEKRRLAHMLQWVVEVDFKNPSTYQKVYAPPLDVHRDSIVHAFDKFSIGENTQNFVGHALCLYPDDSYKRNTPADDAIKRMQLYNQSVARYGKSPYVYPLYGLGELPQAFARLSAVYGGTYMLNKPVEEIVLEGGKVVGVRAEGEVARCDTVICDPSYAMNRVRKVGQVIRAICILSHPVNGAKDASSLQIIIPQNEVGRRHDIYISCVSNAHKVCPEKFYVALVATTVETPMPQQELKPGLDLLAPIDEVMFSLDDLYEPTDDGRNSRIFISKSYDASTHFESTCDDVLELYAKITGKPFDFSKVTRHLGDEDI</sequence>
<dbReference type="FunFam" id="1.10.405.10:FF:000011">
    <property type="entry name" value="Rab GDP dissociation inhibitor"/>
    <property type="match status" value="1"/>
</dbReference>
<dbReference type="GO" id="GO:0005093">
    <property type="term" value="F:Rab GDP-dissociation inhibitor activity"/>
    <property type="evidence" value="ECO:0007669"/>
    <property type="project" value="InterPro"/>
</dbReference>
<reference evidence="4" key="1">
    <citation type="submission" date="2019-03" db="EMBL/GenBank/DDBJ databases">
        <title>Improved annotation for the trematode Fasciola hepatica.</title>
        <authorList>
            <person name="Choi Y.-J."/>
            <person name="Martin J."/>
            <person name="Mitreva M."/>
        </authorList>
    </citation>
    <scope>NUCLEOTIDE SEQUENCE [LARGE SCALE GENOMIC DNA]</scope>
</reference>
<dbReference type="Gene3D" id="3.50.50.60">
    <property type="entry name" value="FAD/NAD(P)-binding domain"/>
    <property type="match status" value="1"/>
</dbReference>
<dbReference type="Gene3D" id="1.10.405.10">
    <property type="entry name" value="Guanine Nucleotide Dissociation Inhibitor, domain 1"/>
    <property type="match status" value="1"/>
</dbReference>
<dbReference type="Proteomes" id="UP000230066">
    <property type="component" value="Unassembled WGS sequence"/>
</dbReference>
<dbReference type="PRINTS" id="PR00891">
    <property type="entry name" value="RABGDIREP"/>
</dbReference>
<dbReference type="FunFam" id="3.50.50.60:FF:000158">
    <property type="entry name" value="Rab GDP dissociation inhibitor"/>
    <property type="match status" value="1"/>
</dbReference>
<evidence type="ECO:0000313" key="5">
    <source>
        <dbReference type="Proteomes" id="UP000230066"/>
    </source>
</evidence>
<dbReference type="PANTHER" id="PTHR11787">
    <property type="entry name" value="RAB GDP-DISSOCIATION INHIBITOR"/>
    <property type="match status" value="1"/>
</dbReference>
<gene>
    <name evidence="4" type="ORF">D915_001249</name>
</gene>
<evidence type="ECO:0000256" key="3">
    <source>
        <dbReference type="RuleBase" id="RU363124"/>
    </source>
</evidence>
<dbReference type="InterPro" id="IPR018203">
    <property type="entry name" value="GDP_dissociation_inhibitor"/>
</dbReference>
<keyword evidence="2 3" id="KW-0343">GTPase activation</keyword>
<dbReference type="GO" id="GO:0007264">
    <property type="term" value="P:small GTPase-mediated signal transduction"/>
    <property type="evidence" value="ECO:0007669"/>
    <property type="project" value="InterPro"/>
</dbReference>
<dbReference type="PANTHER" id="PTHR11787:SF8">
    <property type="entry name" value="RAB GDP DISSOCIATION INHIBITOR"/>
    <property type="match status" value="1"/>
</dbReference>
<dbReference type="EMBL" id="JXXN02000306">
    <property type="protein sequence ID" value="THD27839.1"/>
    <property type="molecule type" value="Genomic_DNA"/>
</dbReference>
<dbReference type="PRINTS" id="PR00892">
    <property type="entry name" value="RABGDI"/>
</dbReference>
<dbReference type="Gene3D" id="3.30.519.10">
    <property type="entry name" value="Guanine Nucleotide Dissociation Inhibitor, domain 2"/>
    <property type="match status" value="1"/>
</dbReference>
<dbReference type="GO" id="GO:0005737">
    <property type="term" value="C:cytoplasm"/>
    <property type="evidence" value="ECO:0007669"/>
    <property type="project" value="UniProtKB-SubCell"/>
</dbReference>
<evidence type="ECO:0000256" key="1">
    <source>
        <dbReference type="ARBA" id="ARBA00005593"/>
    </source>
</evidence>
<dbReference type="GO" id="GO:0016192">
    <property type="term" value="P:vesicle-mediated transport"/>
    <property type="evidence" value="ECO:0007669"/>
    <property type="project" value="TreeGrafter"/>
</dbReference>
<comment type="similarity">
    <text evidence="1 3">Belongs to the Rab GDI family.</text>
</comment>
<organism evidence="4 5">
    <name type="scientific">Fasciola hepatica</name>
    <name type="common">Liver fluke</name>
    <dbReference type="NCBI Taxonomy" id="6192"/>
    <lineage>
        <taxon>Eukaryota</taxon>
        <taxon>Metazoa</taxon>
        <taxon>Spiralia</taxon>
        <taxon>Lophotrochozoa</taxon>
        <taxon>Platyhelminthes</taxon>
        <taxon>Trematoda</taxon>
        <taxon>Digenea</taxon>
        <taxon>Plagiorchiida</taxon>
        <taxon>Echinostomata</taxon>
        <taxon>Echinostomatoidea</taxon>
        <taxon>Fasciolidae</taxon>
        <taxon>Fasciola</taxon>
    </lineage>
</organism>
<comment type="function">
    <text evidence="3">Regulates the GDP/GTP exchange reaction of most RAB proteins by inhibiting the dissociation of GDP from them, and the subsequent binding of GTP.</text>
</comment>
<protein>
    <recommendedName>
        <fullName evidence="3">Rab GDP dissociation inhibitor</fullName>
    </recommendedName>
</protein>
<proteinExistence type="inferred from homology"/>
<accession>A0A4E0RG70</accession>
<dbReference type="AlphaFoldDB" id="A0A4E0RG70"/>
<evidence type="ECO:0000256" key="2">
    <source>
        <dbReference type="ARBA" id="ARBA00022468"/>
    </source>
</evidence>
<keyword evidence="3" id="KW-0963">Cytoplasm</keyword>
<dbReference type="Pfam" id="PF00996">
    <property type="entry name" value="GDI"/>
    <property type="match status" value="1"/>
</dbReference>